<dbReference type="InterPro" id="IPR029787">
    <property type="entry name" value="Nucleotide_cyclase"/>
</dbReference>
<dbReference type="InterPro" id="IPR001789">
    <property type="entry name" value="Sig_transdc_resp-reg_receiver"/>
</dbReference>
<dbReference type="InterPro" id="IPR043128">
    <property type="entry name" value="Rev_trsase/Diguanyl_cyclase"/>
</dbReference>
<accession>A0A0B5FCW0</accession>
<dbReference type="InterPro" id="IPR011006">
    <property type="entry name" value="CheY-like_superfamily"/>
</dbReference>
<dbReference type="SMART" id="SM00448">
    <property type="entry name" value="REC"/>
    <property type="match status" value="1"/>
</dbReference>
<keyword evidence="2" id="KW-0597">Phosphoprotein</keyword>
<dbReference type="EC" id="2.7.7.65" evidence="1"/>
<dbReference type="Pfam" id="PF00990">
    <property type="entry name" value="GGDEF"/>
    <property type="match status" value="1"/>
</dbReference>
<evidence type="ECO:0000313" key="5">
    <source>
        <dbReference type="EMBL" id="AJF06012.1"/>
    </source>
</evidence>
<feature type="modified residue" description="4-aspartylphosphate" evidence="2">
    <location>
        <position position="54"/>
    </location>
</feature>
<protein>
    <recommendedName>
        <fullName evidence="1">diguanylate cyclase</fullName>
        <ecNumber evidence="1">2.7.7.65</ecNumber>
    </recommendedName>
</protein>
<dbReference type="SMART" id="SM00267">
    <property type="entry name" value="GGDEF"/>
    <property type="match status" value="1"/>
</dbReference>
<evidence type="ECO:0000313" key="6">
    <source>
        <dbReference type="Proteomes" id="UP000035036"/>
    </source>
</evidence>
<dbReference type="CDD" id="cd00156">
    <property type="entry name" value="REC"/>
    <property type="match status" value="1"/>
</dbReference>
<keyword evidence="6" id="KW-1185">Reference proteome</keyword>
<evidence type="ECO:0000256" key="2">
    <source>
        <dbReference type="PROSITE-ProRule" id="PRU00169"/>
    </source>
</evidence>
<dbReference type="SUPFAM" id="SSF52172">
    <property type="entry name" value="CheY-like"/>
    <property type="match status" value="1"/>
</dbReference>
<dbReference type="GO" id="GO:1902201">
    <property type="term" value="P:negative regulation of bacterial-type flagellum-dependent cell motility"/>
    <property type="evidence" value="ECO:0007669"/>
    <property type="project" value="TreeGrafter"/>
</dbReference>
<dbReference type="HOGENOM" id="CLU_000445_11_28_7"/>
<dbReference type="PROSITE" id="PS50110">
    <property type="entry name" value="RESPONSE_REGULATORY"/>
    <property type="match status" value="1"/>
</dbReference>
<name>A0A0B5FCW0_9BACT</name>
<dbReference type="InterPro" id="IPR050469">
    <property type="entry name" value="Diguanylate_Cyclase"/>
</dbReference>
<feature type="domain" description="GGDEF" evidence="4">
    <location>
        <begin position="311"/>
        <end position="444"/>
    </location>
</feature>
<dbReference type="KEGG" id="gsb:GSUB_04790"/>
<dbReference type="InterPro" id="IPR000160">
    <property type="entry name" value="GGDEF_dom"/>
</dbReference>
<dbReference type="Gene3D" id="3.30.70.270">
    <property type="match status" value="1"/>
</dbReference>
<dbReference type="RefSeq" id="WP_040199467.1">
    <property type="nucleotide sequence ID" value="NZ_CP010311.1"/>
</dbReference>
<evidence type="ECO:0000259" key="3">
    <source>
        <dbReference type="PROSITE" id="PS50110"/>
    </source>
</evidence>
<reference evidence="5 6" key="1">
    <citation type="journal article" date="2015" name="Genome Announc.">
        <title>Genomes of Geoalkalibacter ferrihydriticus Z-0531T and Geoalkalibacter subterraneus Red1T, Two Haloalkaliphilic Metal-Reducing Deltaproteobacteria.</title>
        <authorList>
            <person name="Badalamenti J.P."/>
            <person name="Krajmalnik-Brown R."/>
            <person name="Torres C.I."/>
            <person name="Bond D.R."/>
        </authorList>
    </citation>
    <scope>NUCLEOTIDE SEQUENCE [LARGE SCALE GENOMIC DNA]</scope>
    <source>
        <strain evidence="5 6">Red1</strain>
    </source>
</reference>
<dbReference type="PANTHER" id="PTHR45138">
    <property type="entry name" value="REGULATORY COMPONENTS OF SENSORY TRANSDUCTION SYSTEM"/>
    <property type="match status" value="1"/>
</dbReference>
<dbReference type="NCBIfam" id="TIGR00254">
    <property type="entry name" value="GGDEF"/>
    <property type="match status" value="1"/>
</dbReference>
<dbReference type="AlphaFoldDB" id="A0A0B5FCW0"/>
<dbReference type="GO" id="GO:0043709">
    <property type="term" value="P:cell adhesion involved in single-species biofilm formation"/>
    <property type="evidence" value="ECO:0007669"/>
    <property type="project" value="TreeGrafter"/>
</dbReference>
<dbReference type="Gene3D" id="3.40.50.2300">
    <property type="match status" value="1"/>
</dbReference>
<dbReference type="Pfam" id="PF00072">
    <property type="entry name" value="Response_reg"/>
    <property type="match status" value="1"/>
</dbReference>
<dbReference type="EMBL" id="CP010311">
    <property type="protein sequence ID" value="AJF06012.1"/>
    <property type="molecule type" value="Genomic_DNA"/>
</dbReference>
<dbReference type="Proteomes" id="UP000035036">
    <property type="component" value="Chromosome"/>
</dbReference>
<sequence length="448" mass="50365">MDTPTILVVDRELFFRQLFSDLLGREGFTVETAESGHAALDRIKEGKVDLVVADLSTLEGGLRPFLHECRSVDPAPEVVLAAGGAERESAAEGLRYGAADYLIKPFPGEELRHRIRGVLESRKLAAENASLSRRISWLQETNSLVGILERDRFLGQAVDLCLRETGATHGFAVVREAAEHSELHGLVGFSAEEVRTWVDRLFPCIPRSDGLIHLDAETTRQFGLDKTLWIFPLRAQGALRGALVLCAEKLFSPDEKLDFLLQQIAVGFDHAWRFEQAQQLMYTDDLTGLYNHRYLQVALDQELSRSGRYGLEFALVFVDLDYFKVVNDQFGHLVGSAILCETAKLLRKCVRDADILFRYGGDEFTALLVETEDQGAEVVAERIRRTLADHRFMAEDGFDVRLTATIGYAVFPTDAEERLDLLNLADRAMYWGKTQRNVVRCIRDVPTT</sequence>
<organism evidence="5 6">
    <name type="scientific">Geoalkalibacter subterraneus</name>
    <dbReference type="NCBI Taxonomy" id="483547"/>
    <lineage>
        <taxon>Bacteria</taxon>
        <taxon>Pseudomonadati</taxon>
        <taxon>Thermodesulfobacteriota</taxon>
        <taxon>Desulfuromonadia</taxon>
        <taxon>Desulfuromonadales</taxon>
        <taxon>Geoalkalibacteraceae</taxon>
        <taxon>Geoalkalibacter</taxon>
    </lineage>
</organism>
<dbReference type="FunFam" id="3.30.70.270:FF:000001">
    <property type="entry name" value="Diguanylate cyclase domain protein"/>
    <property type="match status" value="1"/>
</dbReference>
<dbReference type="GO" id="GO:0052621">
    <property type="term" value="F:diguanylate cyclase activity"/>
    <property type="evidence" value="ECO:0007669"/>
    <property type="project" value="UniProtKB-EC"/>
</dbReference>
<proteinExistence type="predicted"/>
<dbReference type="STRING" id="483547.GSUB_04790"/>
<feature type="domain" description="Response regulatory" evidence="3">
    <location>
        <begin position="5"/>
        <end position="119"/>
    </location>
</feature>
<dbReference type="OrthoDB" id="9812260at2"/>
<evidence type="ECO:0000259" key="4">
    <source>
        <dbReference type="PROSITE" id="PS50887"/>
    </source>
</evidence>
<dbReference type="GO" id="GO:0000160">
    <property type="term" value="P:phosphorelay signal transduction system"/>
    <property type="evidence" value="ECO:0007669"/>
    <property type="project" value="InterPro"/>
</dbReference>
<dbReference type="PROSITE" id="PS50887">
    <property type="entry name" value="GGDEF"/>
    <property type="match status" value="1"/>
</dbReference>
<dbReference type="PANTHER" id="PTHR45138:SF6">
    <property type="entry name" value="DIGUANYLATE CYCLASE DGCN"/>
    <property type="match status" value="1"/>
</dbReference>
<dbReference type="GO" id="GO:0005886">
    <property type="term" value="C:plasma membrane"/>
    <property type="evidence" value="ECO:0007669"/>
    <property type="project" value="TreeGrafter"/>
</dbReference>
<evidence type="ECO:0000256" key="1">
    <source>
        <dbReference type="ARBA" id="ARBA00012528"/>
    </source>
</evidence>
<gene>
    <name evidence="5" type="ORF">GSUB_04790</name>
</gene>
<dbReference type="SUPFAM" id="SSF55073">
    <property type="entry name" value="Nucleotide cyclase"/>
    <property type="match status" value="1"/>
</dbReference>
<dbReference type="CDD" id="cd01949">
    <property type="entry name" value="GGDEF"/>
    <property type="match status" value="1"/>
</dbReference>